<proteinExistence type="predicted"/>
<evidence type="ECO:0000259" key="1">
    <source>
        <dbReference type="PROSITE" id="PS50994"/>
    </source>
</evidence>
<dbReference type="RefSeq" id="WP_243377473.1">
    <property type="nucleotide sequence ID" value="NZ_JAKZJU020000001.1"/>
</dbReference>
<keyword evidence="4" id="KW-1185">Reference proteome</keyword>
<dbReference type="Gene3D" id="3.30.420.10">
    <property type="entry name" value="Ribonuclease H-like superfamily/Ribonuclease H"/>
    <property type="match status" value="1"/>
</dbReference>
<dbReference type="InterPro" id="IPR001584">
    <property type="entry name" value="Integrase_cat-core"/>
</dbReference>
<dbReference type="InterPro" id="IPR036397">
    <property type="entry name" value="RNaseH_sf"/>
</dbReference>
<dbReference type="Proteomes" id="UP001165481">
    <property type="component" value="Unassembled WGS sequence"/>
</dbReference>
<dbReference type="PANTHER" id="PTHR35004:SF8">
    <property type="entry name" value="TRANSPOSASE RV3428C-RELATED"/>
    <property type="match status" value="1"/>
</dbReference>
<organism evidence="2 4">
    <name type="scientific">Mesosutterella faecium</name>
    <dbReference type="NCBI Taxonomy" id="2925194"/>
    <lineage>
        <taxon>Bacteria</taxon>
        <taxon>Pseudomonadati</taxon>
        <taxon>Pseudomonadota</taxon>
        <taxon>Betaproteobacteria</taxon>
        <taxon>Burkholderiales</taxon>
        <taxon>Sutterellaceae</taxon>
        <taxon>Mesosutterella</taxon>
    </lineage>
</organism>
<dbReference type="PROSITE" id="PS50994">
    <property type="entry name" value="INTEGRASE"/>
    <property type="match status" value="1"/>
</dbReference>
<dbReference type="EMBL" id="JAKZJU020000002">
    <property type="protein sequence ID" value="MDL2060367.1"/>
    <property type="molecule type" value="Genomic_DNA"/>
</dbReference>
<name>A0ABT7ILR2_9BURK</name>
<gene>
    <name evidence="2" type="primary">istA</name>
    <name evidence="2" type="ORF">MUN46_005085</name>
    <name evidence="3" type="ORF">MUN46_010515</name>
</gene>
<protein>
    <submittedName>
        <fullName evidence="2">IS21 family transposase</fullName>
    </submittedName>
</protein>
<dbReference type="SUPFAM" id="SSF53098">
    <property type="entry name" value="Ribonuclease H-like"/>
    <property type="match status" value="1"/>
</dbReference>
<reference evidence="2" key="1">
    <citation type="submission" date="2023-03" db="EMBL/GenBank/DDBJ databases">
        <title>Mesosutterella sp. nov. isolated from porcine feces.</title>
        <authorList>
            <person name="Yu S."/>
        </authorList>
    </citation>
    <scope>NUCLEOTIDE SEQUENCE</scope>
    <source>
        <strain evidence="2">AGMB02718</strain>
    </source>
</reference>
<dbReference type="PANTHER" id="PTHR35004">
    <property type="entry name" value="TRANSPOSASE RV3428C-RELATED"/>
    <property type="match status" value="1"/>
</dbReference>
<dbReference type="EMBL" id="JAKZJU020000001">
    <property type="protein sequence ID" value="MDL2059306.1"/>
    <property type="molecule type" value="Genomic_DNA"/>
</dbReference>
<evidence type="ECO:0000313" key="2">
    <source>
        <dbReference type="EMBL" id="MDL2059306.1"/>
    </source>
</evidence>
<dbReference type="Gene3D" id="1.10.10.60">
    <property type="entry name" value="Homeodomain-like"/>
    <property type="match status" value="1"/>
</dbReference>
<dbReference type="InterPro" id="IPR012337">
    <property type="entry name" value="RNaseH-like_sf"/>
</dbReference>
<accession>A0ABT7ILR2</accession>
<evidence type="ECO:0000313" key="4">
    <source>
        <dbReference type="Proteomes" id="UP001165481"/>
    </source>
</evidence>
<feature type="domain" description="Integrase catalytic" evidence="1">
    <location>
        <begin position="130"/>
        <end position="318"/>
    </location>
</feature>
<dbReference type="NCBIfam" id="NF033546">
    <property type="entry name" value="transpos_IS21"/>
    <property type="match status" value="1"/>
</dbReference>
<sequence length="525" mass="58977">MLSMDQIHLIKKLAASGRSTREIAKITGFNRETVMKYIKKEASIPEPFHKERAKKIDSCQPYVLNLLQSDSAVANPKLRLTAKRIHELIKTGSLAADLPPLNVSIRTVERMVKDIRSSLRQAQSRQHLKLLHQPGKAQLDFGEITMLSENGESRHYILVMSFPHSNFRLAYALPAQNFECLAHGLAEMFKRIGRVPVIIRCDNMSTAVTKVIRRKNLGNGLCNHDAKDHPRQLTENFLTLMTAYGFDAEFCNPASGNEKGSVENAVGWVRRNFFCPLRSFNGNYDALNAELAEFCFNEARKPHYLHKPKSIDALFKEDLAAMNPLPDAPREVTHSWGRATVTEDCRIKVDTNSYQVGLPPGTKTFVKKFWNKLAIFTEGGQLVSEYNRQYGTRRDSINWGVELEMLSERPSAFNSSYLQSVCPQKVSAYLKQLTAPGRGVLLRALRQRFVKSRNIVSELSLLELALDVYGSRSAEEVAAAYRGAEDKLTDSIKPMKSVSHALGNMDLPPHSFSDVCKELEGGAHV</sequence>
<evidence type="ECO:0000313" key="3">
    <source>
        <dbReference type="EMBL" id="MDL2060367.1"/>
    </source>
</evidence>
<comment type="caution">
    <text evidence="2">The sequence shown here is derived from an EMBL/GenBank/DDBJ whole genome shotgun (WGS) entry which is preliminary data.</text>
</comment>